<name>A0A9X3BGZ5_9BACT</name>
<accession>A0A9X3BGZ5</accession>
<comment type="caution">
    <text evidence="2">The sequence shown here is derived from an EMBL/GenBank/DDBJ whole genome shotgun (WGS) entry which is preliminary data.</text>
</comment>
<dbReference type="RefSeq" id="WP_279299162.1">
    <property type="nucleotide sequence ID" value="NZ_JAOTIF010000023.1"/>
</dbReference>
<reference evidence="2" key="1">
    <citation type="submission" date="2022-09" db="EMBL/GenBank/DDBJ databases">
        <authorList>
            <person name="Yuan C."/>
            <person name="Ke Z."/>
        </authorList>
    </citation>
    <scope>NUCLEOTIDE SEQUENCE</scope>
    <source>
        <strain evidence="2">LB-8</strain>
    </source>
</reference>
<dbReference type="Proteomes" id="UP001155483">
    <property type="component" value="Unassembled WGS sequence"/>
</dbReference>
<keyword evidence="3" id="KW-1185">Reference proteome</keyword>
<evidence type="ECO:0000256" key="1">
    <source>
        <dbReference type="SAM" id="MobiDB-lite"/>
    </source>
</evidence>
<reference evidence="2" key="2">
    <citation type="submission" date="2023-04" db="EMBL/GenBank/DDBJ databases">
        <title>Paracnuella aquatica gen. nov., sp. nov., a member of the family Chitinophagaceae isolated from a hot spring.</title>
        <authorList>
            <person name="Wang C."/>
        </authorList>
    </citation>
    <scope>NUCLEOTIDE SEQUENCE</scope>
    <source>
        <strain evidence="2">LB-8</strain>
    </source>
</reference>
<dbReference type="AlphaFoldDB" id="A0A9X3BGZ5"/>
<evidence type="ECO:0000313" key="2">
    <source>
        <dbReference type="EMBL" id="MCU7551724.1"/>
    </source>
</evidence>
<gene>
    <name evidence="2" type="ORF">OCK74_21565</name>
</gene>
<evidence type="ECO:0000313" key="3">
    <source>
        <dbReference type="Proteomes" id="UP001155483"/>
    </source>
</evidence>
<organism evidence="2 3">
    <name type="scientific">Paraflavisolibacter caeni</name>
    <dbReference type="NCBI Taxonomy" id="2982496"/>
    <lineage>
        <taxon>Bacteria</taxon>
        <taxon>Pseudomonadati</taxon>
        <taxon>Bacteroidota</taxon>
        <taxon>Chitinophagia</taxon>
        <taxon>Chitinophagales</taxon>
        <taxon>Chitinophagaceae</taxon>
        <taxon>Paraflavisolibacter</taxon>
    </lineage>
</organism>
<protein>
    <submittedName>
        <fullName evidence="2">Uncharacterized protein</fullName>
    </submittedName>
</protein>
<dbReference type="EMBL" id="JAOTIF010000023">
    <property type="protein sequence ID" value="MCU7551724.1"/>
    <property type="molecule type" value="Genomic_DNA"/>
</dbReference>
<feature type="region of interest" description="Disordered" evidence="1">
    <location>
        <begin position="71"/>
        <end position="90"/>
    </location>
</feature>
<feature type="compositionally biased region" description="Low complexity" evidence="1">
    <location>
        <begin position="76"/>
        <end position="90"/>
    </location>
</feature>
<sequence>MEWKAVVRFLGDPAHYKIITDRSGIYYARLLKYEGAPGVTPPQDIVLVKGIRRWNGSYDVQEFIDELGRAIDARQRGSSPSSSRPEPTGS</sequence>
<proteinExistence type="predicted"/>